<accession>A0A2P6U446</accession>
<dbReference type="PROSITE" id="PS00108">
    <property type="entry name" value="PROTEIN_KINASE_ST"/>
    <property type="match status" value="1"/>
</dbReference>
<name>A0A2P6U446_CHLSO</name>
<dbReference type="PROSITE" id="PS00107">
    <property type="entry name" value="PROTEIN_KINASE_ATP"/>
    <property type="match status" value="1"/>
</dbReference>
<keyword evidence="4 8" id="KW-0547">Nucleotide-binding</keyword>
<feature type="domain" description="Protein kinase" evidence="10">
    <location>
        <begin position="392"/>
        <end position="677"/>
    </location>
</feature>
<feature type="region of interest" description="Disordered" evidence="9">
    <location>
        <begin position="347"/>
        <end position="378"/>
    </location>
</feature>
<dbReference type="GO" id="GO:0004692">
    <property type="term" value="F:cGMP-dependent protein kinase activity"/>
    <property type="evidence" value="ECO:0007669"/>
    <property type="project" value="InterPro"/>
</dbReference>
<dbReference type="Gene3D" id="2.60.120.10">
    <property type="entry name" value="Jelly Rolls"/>
    <property type="match status" value="2"/>
</dbReference>
<dbReference type="Gene3D" id="3.40.50.410">
    <property type="entry name" value="von Willebrand factor, type A domain"/>
    <property type="match status" value="1"/>
</dbReference>
<dbReference type="InterPro" id="IPR036465">
    <property type="entry name" value="vWFA_dom_sf"/>
</dbReference>
<dbReference type="Pfam" id="PF00027">
    <property type="entry name" value="cNMP_binding"/>
    <property type="match status" value="2"/>
</dbReference>
<dbReference type="PROSITE" id="PS00888">
    <property type="entry name" value="CNMP_BINDING_1"/>
    <property type="match status" value="1"/>
</dbReference>
<evidence type="ECO:0000256" key="5">
    <source>
        <dbReference type="ARBA" id="ARBA00022777"/>
    </source>
</evidence>
<evidence type="ECO:0000256" key="3">
    <source>
        <dbReference type="ARBA" id="ARBA00022679"/>
    </source>
</evidence>
<dbReference type="InterPro" id="IPR018490">
    <property type="entry name" value="cNMP-bd_dom_sf"/>
</dbReference>
<dbReference type="InterPro" id="IPR008271">
    <property type="entry name" value="Ser/Thr_kinase_AS"/>
</dbReference>
<dbReference type="PANTHER" id="PTHR24353:SF139">
    <property type="match status" value="1"/>
</dbReference>
<dbReference type="InterPro" id="IPR017441">
    <property type="entry name" value="Protein_kinase_ATP_BS"/>
</dbReference>
<dbReference type="OrthoDB" id="417078at2759"/>
<evidence type="ECO:0000256" key="9">
    <source>
        <dbReference type="SAM" id="MobiDB-lite"/>
    </source>
</evidence>
<comment type="caution">
    <text evidence="12">The sequence shown here is derived from an EMBL/GenBank/DDBJ whole genome shotgun (WGS) entry which is preliminary data.</text>
</comment>
<keyword evidence="5 12" id="KW-0418">Kinase</keyword>
<dbReference type="SUPFAM" id="SSF53300">
    <property type="entry name" value="vWA-like"/>
    <property type="match status" value="1"/>
</dbReference>
<gene>
    <name evidence="12" type="ORF">C2E21_0612</name>
</gene>
<dbReference type="CDD" id="cd05572">
    <property type="entry name" value="STKc_cGK"/>
    <property type="match status" value="1"/>
</dbReference>
<feature type="domain" description="Cyclic nucleotide-binding" evidence="11">
    <location>
        <begin position="52"/>
        <end position="174"/>
    </location>
</feature>
<dbReference type="InterPro" id="IPR000719">
    <property type="entry name" value="Prot_kinase_dom"/>
</dbReference>
<dbReference type="GO" id="GO:0005952">
    <property type="term" value="C:cAMP-dependent protein kinase complex"/>
    <property type="evidence" value="ECO:0007669"/>
    <property type="project" value="TreeGrafter"/>
</dbReference>
<feature type="compositionally biased region" description="Basic and acidic residues" evidence="9">
    <location>
        <begin position="708"/>
        <end position="732"/>
    </location>
</feature>
<evidence type="ECO:0000256" key="2">
    <source>
        <dbReference type="ARBA" id="ARBA00022535"/>
    </source>
</evidence>
<reference evidence="12 13" key="1">
    <citation type="journal article" date="2018" name="Plant J.">
        <title>Genome sequences of Chlorella sorokiniana UTEX 1602 and Micractinium conductrix SAG 241.80: implications to maltose excretion by a green alga.</title>
        <authorList>
            <person name="Arriola M.B."/>
            <person name="Velmurugan N."/>
            <person name="Zhang Y."/>
            <person name="Plunkett M.H."/>
            <person name="Hondzo H."/>
            <person name="Barney B.M."/>
        </authorList>
    </citation>
    <scope>NUCLEOTIDE SEQUENCE [LARGE SCALE GENOMIC DNA]</scope>
    <source>
        <strain evidence="13">UTEX 1602</strain>
    </source>
</reference>
<dbReference type="SUPFAM" id="SSF56112">
    <property type="entry name" value="Protein kinase-like (PK-like)"/>
    <property type="match status" value="1"/>
</dbReference>
<evidence type="ECO:0000313" key="13">
    <source>
        <dbReference type="Proteomes" id="UP000239899"/>
    </source>
</evidence>
<dbReference type="Pfam" id="PF00069">
    <property type="entry name" value="Pkinase"/>
    <property type="match status" value="1"/>
</dbReference>
<dbReference type="GO" id="GO:0030553">
    <property type="term" value="F:cGMP binding"/>
    <property type="evidence" value="ECO:0007669"/>
    <property type="project" value="UniProtKB-KW"/>
</dbReference>
<evidence type="ECO:0000256" key="1">
    <source>
        <dbReference type="ARBA" id="ARBA00022527"/>
    </source>
</evidence>
<keyword evidence="2" id="KW-0140">cGMP</keyword>
<proteinExistence type="predicted"/>
<evidence type="ECO:0000256" key="4">
    <source>
        <dbReference type="ARBA" id="ARBA00022741"/>
    </source>
</evidence>
<evidence type="ECO:0000256" key="7">
    <source>
        <dbReference type="ARBA" id="ARBA00022992"/>
    </source>
</evidence>
<keyword evidence="13" id="KW-1185">Reference proteome</keyword>
<feature type="binding site" evidence="8">
    <location>
        <position position="421"/>
    </location>
    <ligand>
        <name>ATP</name>
        <dbReference type="ChEBI" id="CHEBI:30616"/>
    </ligand>
</feature>
<feature type="domain" description="Cyclic nucleotide-binding" evidence="11">
    <location>
        <begin position="177"/>
        <end position="297"/>
    </location>
</feature>
<dbReference type="CDD" id="cd00038">
    <property type="entry name" value="CAP_ED"/>
    <property type="match status" value="2"/>
</dbReference>
<dbReference type="InterPro" id="IPR018488">
    <property type="entry name" value="cNMP-bd_CS"/>
</dbReference>
<dbReference type="SUPFAM" id="SSF51206">
    <property type="entry name" value="cAMP-binding domain-like"/>
    <property type="match status" value="2"/>
</dbReference>
<keyword evidence="3" id="KW-0808">Transferase</keyword>
<feature type="compositionally biased region" description="Gly residues" evidence="9">
    <location>
        <begin position="361"/>
        <end position="378"/>
    </location>
</feature>
<keyword evidence="1" id="KW-0723">Serine/threonine-protein kinase</keyword>
<dbReference type="PROSITE" id="PS50042">
    <property type="entry name" value="CNMP_BINDING_3"/>
    <property type="match status" value="2"/>
</dbReference>
<evidence type="ECO:0000259" key="11">
    <source>
        <dbReference type="PROSITE" id="PS50042"/>
    </source>
</evidence>
<dbReference type="PRINTS" id="PR00103">
    <property type="entry name" value="CAMPKINASE"/>
</dbReference>
<evidence type="ECO:0000259" key="10">
    <source>
        <dbReference type="PROSITE" id="PS50011"/>
    </source>
</evidence>
<dbReference type="InterPro" id="IPR011009">
    <property type="entry name" value="Kinase-like_dom_sf"/>
</dbReference>
<dbReference type="SMART" id="SM00100">
    <property type="entry name" value="cNMP"/>
    <property type="match status" value="2"/>
</dbReference>
<dbReference type="EMBL" id="LHPG02000001">
    <property type="protein sequence ID" value="PRW61097.1"/>
    <property type="molecule type" value="Genomic_DNA"/>
</dbReference>
<dbReference type="PROSITE" id="PS50011">
    <property type="entry name" value="PROTEIN_KINASE_DOM"/>
    <property type="match status" value="1"/>
</dbReference>
<dbReference type="SMART" id="SM00220">
    <property type="entry name" value="S_TKc"/>
    <property type="match status" value="1"/>
</dbReference>
<keyword evidence="6 8" id="KW-0067">ATP-binding</keyword>
<dbReference type="Gene3D" id="1.10.510.10">
    <property type="entry name" value="Transferase(Phosphotransferase) domain 1"/>
    <property type="match status" value="1"/>
</dbReference>
<evidence type="ECO:0000256" key="8">
    <source>
        <dbReference type="PROSITE-ProRule" id="PRU10141"/>
    </source>
</evidence>
<sequence length="1217" mass="133252">MGNAFSGEALEGGRQQAVTEIKRRHRALPPNSVRSSAEDWPYIEESLTKVLLFNNLDKGAQRKVAREMYERPIAAGEILIQEGDTGLSASELYVVKTGEFEVLQRRKGVNIRVNMKRRGDVFGEVALMFNCPRSATVAATQNSVVWVLERDTFRQYVREVHETESGQLELFLNSVPILASLSRDEKLTLLDAFEERSFKPGDTVVRQGDPGDLFYVIKEGEASVYQESEAGARKRVNQLFKADFFGEGALLSDEPRGATVEATAPLTCLTLDRATFTAVLGPLQQLMSREKSAAVTAQRLMKLQSRGGPSRVPAEVLVRRRRRSKSKGTDVWEVIRARGHLDEVLELRKTSSSSSSSNAKPGGGGSGNGGSAAAAGGGGGDADGGAVAQLVLTEGNVLGGGAFSRVSIVTEQTTGRTYALKRMRKSAVVQCPEHVFCEQTITRNLTHPFCIRQYASFQDKYHLYFLFDLMSGGDLMDVLVSEAQVIKMRVSQGALKRGCFAPQVKVLKGLDEGLARFYVGSIVLALEYLHAHNIVYRDLKPENVFIDTSGYVKLGDFGFAKVLDSSARRTYTFCGTPGYVAPENVLAHGYNHSVDWWGLGVLTYVLLTGRQPFSSPKTDDPMVVMRRIVDDNFAVKFPPYLSPAAKDFVLRLLERKPTKRLGMLQGKARDVKQHKWFEGFDWDALAARKIAAPRKPRDDAAKRIRELAESERKQRSQPKETPEELAEAEARDNSSATVSGQADPAQHERRPQRSCAGAAVHYTAVPEPQAPRQHRCGWVHARAAAPSVSPCTHGPVLLTLFVLLLAGRGVAQEGGPIGDAVYVLPDVQDYRGWTADFIVRFDKNTTGWFDCAGHPGNISKIYDSAVDVLGRSWDPFQYYQEYYTELLPCVGQPSCELFINPDWWAWVNTCAVCADCPECLRQLRITYQHPQPSARPLLRHITTHLFPHRLQAQCAKPHCTAYSSWDCNCATCESGWVPSAGGCIEDGTTVYLKFPTKELMPFTEEKKKKLLAALLASLAVDTSYTTGSISLAVVPLSNAPAVGGFSQADKLPWWKEDMCVADAAGKCTGTVITTPARFPCCLVDVCFAIDGSGSIGDDWGAEVSIVRGLVAAIGAADSRLAVWLFSNSAQQMVAPTTVGAARASDAFTCTMVTTQPPYGGTYAADAIEKCMTMLNGVTPLDECTKLTGQTYCIYCGGSKRQTCIAEGKPCKAYYMTV</sequence>
<feature type="region of interest" description="Disordered" evidence="9">
    <location>
        <begin position="301"/>
        <end position="323"/>
    </location>
</feature>
<dbReference type="AlphaFoldDB" id="A0A2P6U446"/>
<keyword evidence="7" id="KW-0142">cGMP-binding</keyword>
<dbReference type="InterPro" id="IPR000595">
    <property type="entry name" value="cNMP-bd_dom"/>
</dbReference>
<dbReference type="PROSITE" id="PS00889">
    <property type="entry name" value="CNMP_BINDING_2"/>
    <property type="match status" value="1"/>
</dbReference>
<feature type="region of interest" description="Disordered" evidence="9">
    <location>
        <begin position="708"/>
        <end position="755"/>
    </location>
</feature>
<dbReference type="PANTHER" id="PTHR24353">
    <property type="entry name" value="CYCLIC NUCLEOTIDE-DEPENDENT PROTEIN KINASE"/>
    <property type="match status" value="1"/>
</dbReference>
<dbReference type="InterPro" id="IPR035014">
    <property type="entry name" value="STKc_cGK"/>
</dbReference>
<protein>
    <submittedName>
        <fullName evidence="12">Cyclic nucleotide dependent kinase</fullName>
    </submittedName>
</protein>
<dbReference type="Gene3D" id="3.30.200.20">
    <property type="entry name" value="Phosphorylase Kinase, domain 1"/>
    <property type="match status" value="2"/>
</dbReference>
<evidence type="ECO:0000256" key="6">
    <source>
        <dbReference type="ARBA" id="ARBA00022840"/>
    </source>
</evidence>
<feature type="compositionally biased region" description="Low complexity" evidence="9">
    <location>
        <begin position="351"/>
        <end position="360"/>
    </location>
</feature>
<dbReference type="InterPro" id="IPR014710">
    <property type="entry name" value="RmlC-like_jellyroll"/>
</dbReference>
<dbReference type="STRING" id="3076.A0A2P6U446"/>
<dbReference type="GO" id="GO:0004691">
    <property type="term" value="F:cAMP-dependent protein kinase activity"/>
    <property type="evidence" value="ECO:0007669"/>
    <property type="project" value="TreeGrafter"/>
</dbReference>
<organism evidence="12 13">
    <name type="scientific">Chlorella sorokiniana</name>
    <name type="common">Freshwater green alga</name>
    <dbReference type="NCBI Taxonomy" id="3076"/>
    <lineage>
        <taxon>Eukaryota</taxon>
        <taxon>Viridiplantae</taxon>
        <taxon>Chlorophyta</taxon>
        <taxon>core chlorophytes</taxon>
        <taxon>Trebouxiophyceae</taxon>
        <taxon>Chlorellales</taxon>
        <taxon>Chlorellaceae</taxon>
        <taxon>Chlorella clade</taxon>
        <taxon>Chlorella</taxon>
    </lineage>
</organism>
<dbReference type="GO" id="GO:0005524">
    <property type="term" value="F:ATP binding"/>
    <property type="evidence" value="ECO:0007669"/>
    <property type="project" value="UniProtKB-UniRule"/>
</dbReference>
<dbReference type="Proteomes" id="UP000239899">
    <property type="component" value="Unassembled WGS sequence"/>
</dbReference>
<dbReference type="FunFam" id="1.10.510.10:FF:000210">
    <property type="entry name" value="Non-specific serine/threonine protein kinase"/>
    <property type="match status" value="1"/>
</dbReference>
<evidence type="ECO:0000313" key="12">
    <source>
        <dbReference type="EMBL" id="PRW61097.1"/>
    </source>
</evidence>